<gene>
    <name evidence="1" type="ORF">Sru01_58070</name>
</gene>
<proteinExistence type="predicted"/>
<organism evidence="1 2">
    <name type="scientific">Sphaerisporangium rufum</name>
    <dbReference type="NCBI Taxonomy" id="1381558"/>
    <lineage>
        <taxon>Bacteria</taxon>
        <taxon>Bacillati</taxon>
        <taxon>Actinomycetota</taxon>
        <taxon>Actinomycetes</taxon>
        <taxon>Streptosporangiales</taxon>
        <taxon>Streptosporangiaceae</taxon>
        <taxon>Sphaerisporangium</taxon>
    </lineage>
</organism>
<evidence type="ECO:0000313" key="2">
    <source>
        <dbReference type="Proteomes" id="UP000655287"/>
    </source>
</evidence>
<accession>A0A919RBC3</accession>
<evidence type="ECO:0000313" key="1">
    <source>
        <dbReference type="EMBL" id="GII80825.1"/>
    </source>
</evidence>
<keyword evidence="2" id="KW-1185">Reference proteome</keyword>
<dbReference type="InterPro" id="IPR045772">
    <property type="entry name" value="DUF6225"/>
</dbReference>
<dbReference type="Pfam" id="PF19735">
    <property type="entry name" value="DUF6225"/>
    <property type="match status" value="1"/>
</dbReference>
<dbReference type="Proteomes" id="UP000655287">
    <property type="component" value="Unassembled WGS sequence"/>
</dbReference>
<comment type="caution">
    <text evidence="1">The sequence shown here is derived from an EMBL/GenBank/DDBJ whole genome shotgun (WGS) entry which is preliminary data.</text>
</comment>
<reference evidence="1" key="1">
    <citation type="submission" date="2021-01" db="EMBL/GenBank/DDBJ databases">
        <title>Whole genome shotgun sequence of Sphaerisporangium rufum NBRC 109079.</title>
        <authorList>
            <person name="Komaki H."/>
            <person name="Tamura T."/>
        </authorList>
    </citation>
    <scope>NUCLEOTIDE SEQUENCE</scope>
    <source>
        <strain evidence="1">NBRC 109079</strain>
    </source>
</reference>
<dbReference type="EMBL" id="BOOU01000081">
    <property type="protein sequence ID" value="GII80825.1"/>
    <property type="molecule type" value="Genomic_DNA"/>
</dbReference>
<dbReference type="AlphaFoldDB" id="A0A919RBC3"/>
<name>A0A919RBC3_9ACTN</name>
<sequence length="109" mass="12222">MRRVTGAGGPGRASYAEFVADDQELERCRHDVREWTVGELRQALDGLPDGMRLRIDVPAAPRTNDPQISDQELVLAAAFVDDGDHLVRDELVLWADFGAGWYMRPRVES</sequence>
<protein>
    <submittedName>
        <fullName evidence="1">Uncharacterized protein</fullName>
    </submittedName>
</protein>